<dbReference type="Pfam" id="PF00359">
    <property type="entry name" value="PTS_EIIA_2"/>
    <property type="match status" value="1"/>
</dbReference>
<sequence length="618" mass="71494">MNKNINQLLDILLQQNSYLTASQLAEMLGVTERSIRNYVRTLNRSEMQTPLILSSAHGYKIQRNIYSKGFKKQFLNGDESNLLFRIALLLINQQNYITYDMLANQLHYSVESIRSKVQLLFSKIKERHIKVQFDSQIFIGIRIIGNETQKRLLLEQLVLIESITKQHLTQTIYAALNGIVDQNTIGQQINLLDKVFSRHHATMDFIVYAKIICHMIILMIRHQQGNVIAIDKVDQKIVNYSEYQLAVTVLTSQNPKISEPSEIALLTNYLISLPMNIPGIFVPEIDIKQRKVIENSLQSAELYYSIPLYSDKQYRKQITAHILRLLKPIEESIPIFNPYSKKTKREYLFAYSIACFLYDGLQNAFNLRIPESEIAYLALHIQLILAEEAKDTIKTLLVFKGKQSEAELFRYKLQNFFPTIKVTDVVTSINLKETKTYQLIILIDFDTPKKALQNVMNVSRELNAQDISKVQLFVESFGTFSLISDLDYYHMNESSSTDAIEYLIKKSGYDSLLSYFIKRESMSPTDIGNMVALPHPFLKGSETSAKIIIGINNKDIKWGHQKVRLVIIYIPAADLKINKDFFNDVYQCTSNLRLIQKLLQTKTKQEFVQIWNQKRRLS</sequence>
<dbReference type="InterPro" id="IPR013196">
    <property type="entry name" value="HTH_11"/>
</dbReference>
<dbReference type="OrthoDB" id="3175596at2"/>
<protein>
    <submittedName>
        <fullName evidence="6">Phosphoenolpyruvate-dependent sugar phosphotransferase system, EIIA 2 PRD</fullName>
    </submittedName>
</protein>
<dbReference type="Proteomes" id="UP000050898">
    <property type="component" value="Unassembled WGS sequence"/>
</dbReference>
<keyword evidence="6" id="KW-0670">Pyruvate</keyword>
<name>J1F170_9LACO</name>
<keyword evidence="2" id="KW-0805">Transcription regulation</keyword>
<evidence type="ECO:0000256" key="3">
    <source>
        <dbReference type="ARBA" id="ARBA00023163"/>
    </source>
</evidence>
<keyword evidence="1" id="KW-0677">Repeat</keyword>
<dbReference type="SUPFAM" id="SSF55804">
    <property type="entry name" value="Phoshotransferase/anion transport protein"/>
    <property type="match status" value="1"/>
</dbReference>
<evidence type="ECO:0000259" key="5">
    <source>
        <dbReference type="PROSITE" id="PS51372"/>
    </source>
</evidence>
<dbReference type="InterPro" id="IPR036390">
    <property type="entry name" value="WH_DNA-bd_sf"/>
</dbReference>
<evidence type="ECO:0000256" key="1">
    <source>
        <dbReference type="ARBA" id="ARBA00022737"/>
    </source>
</evidence>
<dbReference type="Gene3D" id="3.40.930.10">
    <property type="entry name" value="Mannitol-specific EII, Chain A"/>
    <property type="match status" value="1"/>
</dbReference>
<dbReference type="Pfam" id="PF08279">
    <property type="entry name" value="HTH_11"/>
    <property type="match status" value="1"/>
</dbReference>
<dbReference type="InterPro" id="IPR036634">
    <property type="entry name" value="PRD_sf"/>
</dbReference>
<keyword evidence="3" id="KW-0804">Transcription</keyword>
<evidence type="ECO:0000256" key="2">
    <source>
        <dbReference type="ARBA" id="ARBA00023015"/>
    </source>
</evidence>
<dbReference type="Gene3D" id="1.10.10.10">
    <property type="entry name" value="Winged helix-like DNA-binding domain superfamily/Winged helix DNA-binding domain"/>
    <property type="match status" value="1"/>
</dbReference>
<keyword evidence="7" id="KW-1185">Reference proteome</keyword>
<dbReference type="SUPFAM" id="SSF46785">
    <property type="entry name" value="Winged helix' DNA-binding domain"/>
    <property type="match status" value="1"/>
</dbReference>
<dbReference type="GO" id="GO:0006355">
    <property type="term" value="P:regulation of DNA-templated transcription"/>
    <property type="evidence" value="ECO:0007669"/>
    <property type="project" value="InterPro"/>
</dbReference>
<dbReference type="AlphaFoldDB" id="J1F170"/>
<gene>
    <name evidence="6" type="ORF">FD00_GL001984</name>
</gene>
<evidence type="ECO:0000313" key="7">
    <source>
        <dbReference type="Proteomes" id="UP000050898"/>
    </source>
</evidence>
<dbReference type="GO" id="GO:0016740">
    <property type="term" value="F:transferase activity"/>
    <property type="evidence" value="ECO:0007669"/>
    <property type="project" value="UniProtKB-KW"/>
</dbReference>
<dbReference type="PROSITE" id="PS51094">
    <property type="entry name" value="PTS_EIIA_TYPE_2"/>
    <property type="match status" value="1"/>
</dbReference>
<dbReference type="Pfam" id="PF00874">
    <property type="entry name" value="PRD"/>
    <property type="match status" value="1"/>
</dbReference>
<dbReference type="Gene3D" id="1.10.1790.10">
    <property type="entry name" value="PRD domain"/>
    <property type="match status" value="1"/>
</dbReference>
<dbReference type="InterPro" id="IPR011608">
    <property type="entry name" value="PRD"/>
</dbReference>
<dbReference type="SUPFAM" id="SSF63520">
    <property type="entry name" value="PTS-regulatory domain, PRD"/>
    <property type="match status" value="1"/>
</dbReference>
<dbReference type="InterPro" id="IPR002178">
    <property type="entry name" value="PTS_EIIA_type-2_dom"/>
</dbReference>
<dbReference type="PANTHER" id="PTHR30185">
    <property type="entry name" value="CRYPTIC BETA-GLUCOSIDE BGL OPERON ANTITERMINATOR"/>
    <property type="match status" value="1"/>
</dbReference>
<dbReference type="EMBL" id="AYYH01000058">
    <property type="protein sequence ID" value="KRN08660.1"/>
    <property type="molecule type" value="Genomic_DNA"/>
</dbReference>
<dbReference type="PROSITE" id="PS51372">
    <property type="entry name" value="PRD_2"/>
    <property type="match status" value="1"/>
</dbReference>
<dbReference type="GeneID" id="98317498"/>
<dbReference type="RefSeq" id="WP_003690757.1">
    <property type="nucleotide sequence ID" value="NZ_AKKT01000157.1"/>
</dbReference>
<dbReference type="InterPro" id="IPR016152">
    <property type="entry name" value="PTrfase/Anion_transptr"/>
</dbReference>
<dbReference type="PATRIC" id="fig|1046596.6.peg.2080"/>
<keyword evidence="6" id="KW-0808">Transferase</keyword>
<dbReference type="PANTHER" id="PTHR30185:SF18">
    <property type="entry name" value="TRANSCRIPTIONAL REGULATOR MTLR"/>
    <property type="match status" value="1"/>
</dbReference>
<organism evidence="6 7">
    <name type="scientific">Liquorilactobacillus mali KCTC 3596 = DSM 20444</name>
    <dbReference type="NCBI Taxonomy" id="1046596"/>
    <lineage>
        <taxon>Bacteria</taxon>
        <taxon>Bacillati</taxon>
        <taxon>Bacillota</taxon>
        <taxon>Bacilli</taxon>
        <taxon>Lactobacillales</taxon>
        <taxon>Lactobacillaceae</taxon>
        <taxon>Liquorilactobacillus</taxon>
    </lineage>
</organism>
<dbReference type="InterPro" id="IPR036388">
    <property type="entry name" value="WH-like_DNA-bd_sf"/>
</dbReference>
<feature type="domain" description="PTS EIIA type-2" evidence="4">
    <location>
        <begin position="471"/>
        <end position="614"/>
    </location>
</feature>
<dbReference type="InterPro" id="IPR050661">
    <property type="entry name" value="BglG_antiterminators"/>
</dbReference>
<accession>J1F170</accession>
<comment type="caution">
    <text evidence="6">The sequence shown here is derived from an EMBL/GenBank/DDBJ whole genome shotgun (WGS) entry which is preliminary data.</text>
</comment>
<reference evidence="6 7" key="1">
    <citation type="journal article" date="2015" name="Genome Announc.">
        <title>Expanding the biotechnology potential of lactobacilli through comparative genomics of 213 strains and associated genera.</title>
        <authorList>
            <person name="Sun Z."/>
            <person name="Harris H.M."/>
            <person name="McCann A."/>
            <person name="Guo C."/>
            <person name="Argimon S."/>
            <person name="Zhang W."/>
            <person name="Yang X."/>
            <person name="Jeffery I.B."/>
            <person name="Cooney J.C."/>
            <person name="Kagawa T.F."/>
            <person name="Liu W."/>
            <person name="Song Y."/>
            <person name="Salvetti E."/>
            <person name="Wrobel A."/>
            <person name="Rasinkangas P."/>
            <person name="Parkhill J."/>
            <person name="Rea M.C."/>
            <person name="O'Sullivan O."/>
            <person name="Ritari J."/>
            <person name="Douillard F.P."/>
            <person name="Paul Ross R."/>
            <person name="Yang R."/>
            <person name="Briner A.E."/>
            <person name="Felis G.E."/>
            <person name="de Vos W.M."/>
            <person name="Barrangou R."/>
            <person name="Klaenhammer T.R."/>
            <person name="Caufield P.W."/>
            <person name="Cui Y."/>
            <person name="Zhang H."/>
            <person name="O'Toole P.W."/>
        </authorList>
    </citation>
    <scope>NUCLEOTIDE SEQUENCE [LARGE SCALE GENOMIC DNA]</scope>
    <source>
        <strain evidence="6 7">DSM 20444</strain>
    </source>
</reference>
<feature type="domain" description="PRD" evidence="5">
    <location>
        <begin position="284"/>
        <end position="391"/>
    </location>
</feature>
<proteinExistence type="predicted"/>
<evidence type="ECO:0000313" key="6">
    <source>
        <dbReference type="EMBL" id="KRN08660.1"/>
    </source>
</evidence>
<evidence type="ECO:0000259" key="4">
    <source>
        <dbReference type="PROSITE" id="PS51094"/>
    </source>
</evidence>